<comment type="subcellular location">
    <subcellularLocation>
        <location evidence="1">Cell outer membrane</location>
    </subcellularLocation>
</comment>
<dbReference type="SUPFAM" id="SSF56925">
    <property type="entry name" value="OMPA-like"/>
    <property type="match status" value="1"/>
</dbReference>
<dbReference type="GO" id="GO:0009279">
    <property type="term" value="C:cell outer membrane"/>
    <property type="evidence" value="ECO:0007669"/>
    <property type="project" value="UniProtKB-SubCell"/>
</dbReference>
<dbReference type="Pfam" id="PF13505">
    <property type="entry name" value="OMP_b-brl"/>
    <property type="match status" value="1"/>
</dbReference>
<name>A0A0R3CVI2_9BRAD</name>
<evidence type="ECO:0000256" key="3">
    <source>
        <dbReference type="ARBA" id="ARBA00023136"/>
    </source>
</evidence>
<keyword evidence="4" id="KW-0998">Cell outer membrane</keyword>
<dbReference type="STRING" id="108015.GA0061099_1007364"/>
<evidence type="ECO:0000313" key="8">
    <source>
        <dbReference type="EMBL" id="KRQ01623.1"/>
    </source>
</evidence>
<evidence type="ECO:0000259" key="7">
    <source>
        <dbReference type="Pfam" id="PF13505"/>
    </source>
</evidence>
<organism evidence="8 9">
    <name type="scientific">Bradyrhizobium yuanmingense</name>
    <dbReference type="NCBI Taxonomy" id="108015"/>
    <lineage>
        <taxon>Bacteria</taxon>
        <taxon>Pseudomonadati</taxon>
        <taxon>Pseudomonadota</taxon>
        <taxon>Alphaproteobacteria</taxon>
        <taxon>Hyphomicrobiales</taxon>
        <taxon>Nitrobacteraceae</taxon>
        <taxon>Bradyrhizobium</taxon>
    </lineage>
</organism>
<evidence type="ECO:0000256" key="4">
    <source>
        <dbReference type="ARBA" id="ARBA00023237"/>
    </source>
</evidence>
<gene>
    <name evidence="8" type="ORF">AOQ72_09225</name>
</gene>
<reference evidence="8 9" key="1">
    <citation type="submission" date="2015-09" db="EMBL/GenBank/DDBJ databases">
        <title>Draft Genome Sequence of the Strain BR 3267 (Bradyrhizobium yuanmingense) recommended as inoculant for cowpea in Brazil.</title>
        <authorList>
            <person name="Simoes-Araujo J.L."/>
            <person name="Zilli J.E."/>
        </authorList>
    </citation>
    <scope>NUCLEOTIDE SEQUENCE [LARGE SCALE GENOMIC DNA]</scope>
    <source>
        <strain evidence="8 9">BR3267</strain>
    </source>
</reference>
<feature type="domain" description="Outer membrane protein beta-barrel" evidence="7">
    <location>
        <begin position="13"/>
        <end position="281"/>
    </location>
</feature>
<dbReference type="RefSeq" id="WP_057026267.1">
    <property type="nucleotide sequence ID" value="NZ_LJYF01000004.1"/>
</dbReference>
<dbReference type="EMBL" id="LJYF01000004">
    <property type="protein sequence ID" value="KRQ01623.1"/>
    <property type="molecule type" value="Genomic_DNA"/>
</dbReference>
<protein>
    <recommendedName>
        <fullName evidence="7">Outer membrane protein beta-barrel domain-containing protein</fullName>
    </recommendedName>
</protein>
<evidence type="ECO:0000256" key="6">
    <source>
        <dbReference type="SAM" id="SignalP"/>
    </source>
</evidence>
<dbReference type="PANTHER" id="PTHR34001">
    <property type="entry name" value="BLL7405 PROTEIN"/>
    <property type="match status" value="1"/>
</dbReference>
<dbReference type="Proteomes" id="UP000051380">
    <property type="component" value="Unassembled WGS sequence"/>
</dbReference>
<comment type="similarity">
    <text evidence="5">Belongs to the Omp25/RopB family.</text>
</comment>
<evidence type="ECO:0000256" key="2">
    <source>
        <dbReference type="ARBA" id="ARBA00022729"/>
    </source>
</evidence>
<accession>A0A0R3CVI2</accession>
<keyword evidence="2 6" id="KW-0732">Signal</keyword>
<sequence>MKSIVSKSIVSAALLASAVCLSHAASAADLARAYTKAPPVPVAFSWTGFYAGVHGGYGWSDPTATFDPGALATGTVPGYVVTGGTGPFTLDVSPKGGFGGGQIGYNWQSGTFVYGLEADVSGAAIRETASRPFSVTGTIGGDNGAFTGVFNLKQEIDVFGTVRGRIGYAANNLLIYGTGGFAWGHVKNSIFTSNLATPNIANFNGFFPALTRSASSSEVQVGFSAGGGLEWAFDPRWTFKAEYIYINLGKSNGNALAFPGASFTDTEVQLHTAKGGINYRF</sequence>
<proteinExistence type="inferred from homology"/>
<feature type="chain" id="PRO_5006434808" description="Outer membrane protein beta-barrel domain-containing protein" evidence="6">
    <location>
        <begin position="28"/>
        <end position="281"/>
    </location>
</feature>
<dbReference type="OrthoDB" id="9815357at2"/>
<dbReference type="InterPro" id="IPR011250">
    <property type="entry name" value="OMP/PagP_B-barrel"/>
</dbReference>
<dbReference type="InterPro" id="IPR027385">
    <property type="entry name" value="Beta-barrel_OMP"/>
</dbReference>
<dbReference type="Gene3D" id="2.40.160.20">
    <property type="match status" value="1"/>
</dbReference>
<dbReference type="PANTHER" id="PTHR34001:SF3">
    <property type="entry name" value="BLL7405 PROTEIN"/>
    <property type="match status" value="1"/>
</dbReference>
<evidence type="ECO:0000256" key="5">
    <source>
        <dbReference type="ARBA" id="ARBA00038306"/>
    </source>
</evidence>
<keyword evidence="3" id="KW-0472">Membrane</keyword>
<feature type="signal peptide" evidence="6">
    <location>
        <begin position="1"/>
        <end position="27"/>
    </location>
</feature>
<evidence type="ECO:0000313" key="9">
    <source>
        <dbReference type="Proteomes" id="UP000051380"/>
    </source>
</evidence>
<dbReference type="InterPro" id="IPR051692">
    <property type="entry name" value="OMP-like"/>
</dbReference>
<dbReference type="AlphaFoldDB" id="A0A0R3CVI2"/>
<comment type="caution">
    <text evidence="8">The sequence shown here is derived from an EMBL/GenBank/DDBJ whole genome shotgun (WGS) entry which is preliminary data.</text>
</comment>
<evidence type="ECO:0000256" key="1">
    <source>
        <dbReference type="ARBA" id="ARBA00004442"/>
    </source>
</evidence>